<dbReference type="InterPro" id="IPR050422">
    <property type="entry name" value="X-Pro_aminopeptidase_P"/>
</dbReference>
<feature type="domain" description="Creatinase N-terminal" evidence="5">
    <location>
        <begin position="4"/>
        <end position="124"/>
    </location>
</feature>
<evidence type="ECO:0000259" key="5">
    <source>
        <dbReference type="Pfam" id="PF01321"/>
    </source>
</evidence>
<dbReference type="GO" id="GO:0070006">
    <property type="term" value="F:metalloaminopeptidase activity"/>
    <property type="evidence" value="ECO:0007669"/>
    <property type="project" value="InterPro"/>
</dbReference>
<dbReference type="InterPro" id="IPR000587">
    <property type="entry name" value="Creatinase_N"/>
</dbReference>
<dbReference type="GO" id="GO:0005737">
    <property type="term" value="C:cytoplasm"/>
    <property type="evidence" value="ECO:0007669"/>
    <property type="project" value="UniProtKB-ARBA"/>
</dbReference>
<comment type="caution">
    <text evidence="7">The sequence shown here is derived from an EMBL/GenBank/DDBJ whole genome shotgun (WGS) entry which is preliminary data.</text>
</comment>
<keyword evidence="7" id="KW-0031">Aminopeptidase</keyword>
<keyword evidence="2" id="KW-0479">Metal-binding</keyword>
<feature type="domain" description="Peptidase M24" evidence="4">
    <location>
        <begin position="335"/>
        <end position="542"/>
    </location>
</feature>
<dbReference type="InterPro" id="IPR036005">
    <property type="entry name" value="Creatinase/aminopeptidase-like"/>
</dbReference>
<dbReference type="FunFam" id="3.90.230.10:FF:000009">
    <property type="entry name" value="xaa-Pro aminopeptidase 2"/>
    <property type="match status" value="1"/>
</dbReference>
<evidence type="ECO:0000259" key="4">
    <source>
        <dbReference type="Pfam" id="PF00557"/>
    </source>
</evidence>
<dbReference type="Proteomes" id="UP000218080">
    <property type="component" value="Unassembled WGS sequence"/>
</dbReference>
<dbReference type="SUPFAM" id="SSF55920">
    <property type="entry name" value="Creatinase/aminopeptidase"/>
    <property type="match status" value="1"/>
</dbReference>
<dbReference type="SUPFAM" id="SSF53092">
    <property type="entry name" value="Creatinase/prolidase N-terminal domain"/>
    <property type="match status" value="1"/>
</dbReference>
<dbReference type="InterPro" id="IPR033740">
    <property type="entry name" value="Pept_M24B"/>
</dbReference>
<evidence type="ECO:0000256" key="3">
    <source>
        <dbReference type="ARBA" id="ARBA00022801"/>
    </source>
</evidence>
<evidence type="ECO:0000256" key="1">
    <source>
        <dbReference type="ARBA" id="ARBA00008766"/>
    </source>
</evidence>
<reference evidence="7" key="1">
    <citation type="submission" date="2019-07" db="EMBL/GenBank/DDBJ databases">
        <title>Genome assemblies of Wolbachia strains wAlbA and wAlbB in wild caught Aedes albopictus specimens.</title>
        <authorList>
            <person name="Kulkarni A."/>
            <person name="Yu W."/>
            <person name="Xue R.-D."/>
            <person name="Ma Y."/>
            <person name="Xu J."/>
        </authorList>
    </citation>
    <scope>NUCLEOTIDE SEQUENCE</scope>
    <source>
        <strain evidence="7">HN2016</strain>
    </source>
</reference>
<dbReference type="EMBL" id="NWVJ02000093">
    <property type="protein sequence ID" value="TVS97838.1"/>
    <property type="molecule type" value="Genomic_DNA"/>
</dbReference>
<protein>
    <submittedName>
        <fullName evidence="7">Aminopeptidase P family protein</fullName>
    </submittedName>
</protein>
<dbReference type="Pfam" id="PF16188">
    <property type="entry name" value="Peptidase_M24_C"/>
    <property type="match status" value="1"/>
</dbReference>
<dbReference type="PANTHER" id="PTHR43763">
    <property type="entry name" value="XAA-PRO AMINOPEPTIDASE 1"/>
    <property type="match status" value="1"/>
</dbReference>
<dbReference type="CDD" id="cd01085">
    <property type="entry name" value="APP"/>
    <property type="match status" value="1"/>
</dbReference>
<dbReference type="OrthoDB" id="9806388at2"/>
<dbReference type="Gene3D" id="3.90.230.10">
    <property type="entry name" value="Creatinase/methionine aminopeptidase superfamily"/>
    <property type="match status" value="1"/>
</dbReference>
<dbReference type="InterPro" id="IPR000994">
    <property type="entry name" value="Pept_M24"/>
</dbReference>
<proteinExistence type="inferred from homology"/>
<dbReference type="Pfam" id="PF01321">
    <property type="entry name" value="Creatinase_N"/>
    <property type="match status" value="1"/>
</dbReference>
<dbReference type="Gene3D" id="3.40.350.10">
    <property type="entry name" value="Creatinase/prolidase N-terminal domain"/>
    <property type="match status" value="2"/>
</dbReference>
<dbReference type="AlphaFoldDB" id="A0A6C1U3S2"/>
<comment type="similarity">
    <text evidence="1">Belongs to the peptidase M24B family.</text>
</comment>
<keyword evidence="7" id="KW-0645">Protease</keyword>
<gene>
    <name evidence="7" type="ORF">COM42_001845</name>
</gene>
<keyword evidence="3" id="KW-0378">Hydrolase</keyword>
<dbReference type="Pfam" id="PF16189">
    <property type="entry name" value="Creatinase_N_2"/>
    <property type="match status" value="1"/>
</dbReference>
<evidence type="ECO:0000259" key="6">
    <source>
        <dbReference type="Pfam" id="PF16188"/>
    </source>
</evidence>
<dbReference type="Pfam" id="PF00557">
    <property type="entry name" value="Peptidase_M24"/>
    <property type="match status" value="1"/>
</dbReference>
<dbReference type="InterPro" id="IPR029149">
    <property type="entry name" value="Creatin/AminoP/Spt16_N"/>
</dbReference>
<name>A0A6C1U3S2_WOLPI</name>
<dbReference type="PANTHER" id="PTHR43763:SF6">
    <property type="entry name" value="XAA-PRO AMINOPEPTIDASE 1"/>
    <property type="match status" value="1"/>
</dbReference>
<accession>A0A6C1U3S2</accession>
<sequence length="605" mass="69054">MSKIEEFRSFMREINVDAFMLHTKDEYLNEYSGELIKLCGFTGTNGLLIITKDNKCPFFTDGRYITQARNQLDRGNFQVYNIQEEDPREWVKANLTLTTSLGYYLQYFTIEDIRKYENICKLIPCLAGKKSDYRKQAVVLHSIKYAGESSKNKCKKVAKSIDKEAEAVLLTDPNSISWLLNLRNENAKYTPCIFGRAILYKSGNVDLFIQDKEHSTIETNLGNHINIFDISEIENSLHKLNSIVIDPNTTPMSIMNAIDPLHNHYLREKSASVSSQRVTLESRNKKVWIPVSRTGMTRSNEKGLVENKQIAEREDPCLIYKAVKNQTEIAGAINAHIKDGVAVTNFLYWLENNVGNGITELKAEERILEHRKEQDLFKQPSFPTISAFNENGAIIHYRASSKTNKVIQKSGLYLIDSGGQYLNGTTDVTRTVVVGNPTNEQITHYTIVLKAHIAIASVIFPSGTTGGELDILARTHLWKFGMDYMHGTGHGVGSYLSVHEGPQAISKGNKMKLTPGMILSNEPGYYIPGEYGIRIENLMYVDRQENSFLHFKQLTFIPYDRRLIDVQMLTKDEIEWINSYHQFVYENLENSVKDKEWLKKVCDHL</sequence>
<dbReference type="GO" id="GO:0046872">
    <property type="term" value="F:metal ion binding"/>
    <property type="evidence" value="ECO:0007669"/>
    <property type="project" value="UniProtKB-KW"/>
</dbReference>
<evidence type="ECO:0000256" key="2">
    <source>
        <dbReference type="ARBA" id="ARBA00022723"/>
    </source>
</evidence>
<organism evidence="7">
    <name type="scientific">Wolbachia pipientis</name>
    <dbReference type="NCBI Taxonomy" id="955"/>
    <lineage>
        <taxon>Bacteria</taxon>
        <taxon>Pseudomonadati</taxon>
        <taxon>Pseudomonadota</taxon>
        <taxon>Alphaproteobacteria</taxon>
        <taxon>Rickettsiales</taxon>
        <taxon>Anaplasmataceae</taxon>
        <taxon>Wolbachieae</taxon>
        <taxon>Wolbachia</taxon>
    </lineage>
</organism>
<evidence type="ECO:0000313" key="7">
    <source>
        <dbReference type="EMBL" id="TVS97838.1"/>
    </source>
</evidence>
<feature type="domain" description="Peptidase M24 C-terminal" evidence="6">
    <location>
        <begin position="548"/>
        <end position="604"/>
    </location>
</feature>
<dbReference type="InterPro" id="IPR032416">
    <property type="entry name" value="Peptidase_M24_C"/>
</dbReference>